<accession>A0A4R3Z2G3</accession>
<feature type="transmembrane region" description="Helical" evidence="1">
    <location>
        <begin position="93"/>
        <end position="116"/>
    </location>
</feature>
<keyword evidence="1" id="KW-1133">Transmembrane helix</keyword>
<comment type="caution">
    <text evidence="2">The sequence shown here is derived from an EMBL/GenBank/DDBJ whole genome shotgun (WGS) entry which is preliminary data.</text>
</comment>
<keyword evidence="1" id="KW-0812">Transmembrane</keyword>
<feature type="transmembrane region" description="Helical" evidence="1">
    <location>
        <begin position="39"/>
        <end position="56"/>
    </location>
</feature>
<evidence type="ECO:0000313" key="3">
    <source>
        <dbReference type="Proteomes" id="UP000295515"/>
    </source>
</evidence>
<evidence type="ECO:0008006" key="4">
    <source>
        <dbReference type="Google" id="ProtNLM"/>
    </source>
</evidence>
<name>A0A4R3Z2G3_9FIRM</name>
<organism evidence="2 3">
    <name type="scientific">Longibaculum muris</name>
    <dbReference type="NCBI Taxonomy" id="1796628"/>
    <lineage>
        <taxon>Bacteria</taxon>
        <taxon>Bacillati</taxon>
        <taxon>Bacillota</taxon>
        <taxon>Erysipelotrichia</taxon>
        <taxon>Erysipelotrichales</taxon>
        <taxon>Coprobacillaceae</taxon>
        <taxon>Longibaculum</taxon>
    </lineage>
</organism>
<keyword evidence="1" id="KW-0472">Membrane</keyword>
<proteinExistence type="predicted"/>
<dbReference type="GeneID" id="98915397"/>
<evidence type="ECO:0000313" key="2">
    <source>
        <dbReference type="EMBL" id="TCV99320.1"/>
    </source>
</evidence>
<evidence type="ECO:0000256" key="1">
    <source>
        <dbReference type="SAM" id="Phobius"/>
    </source>
</evidence>
<dbReference type="Proteomes" id="UP000295515">
    <property type="component" value="Unassembled WGS sequence"/>
</dbReference>
<dbReference type="AlphaFoldDB" id="A0A4R3Z2G3"/>
<gene>
    <name evidence="2" type="ORF">EDD60_11010</name>
</gene>
<reference evidence="2 3" key="1">
    <citation type="submission" date="2019-03" db="EMBL/GenBank/DDBJ databases">
        <title>Genomic Encyclopedia of Type Strains, Phase IV (KMG-IV): sequencing the most valuable type-strain genomes for metagenomic binning, comparative biology and taxonomic classification.</title>
        <authorList>
            <person name="Goeker M."/>
        </authorList>
    </citation>
    <scope>NUCLEOTIDE SEQUENCE [LARGE SCALE GENOMIC DNA]</scope>
    <source>
        <strain evidence="2 3">DSM 29487</strain>
    </source>
</reference>
<keyword evidence="3" id="KW-1185">Reference proteome</keyword>
<feature type="transmembrane region" description="Helical" evidence="1">
    <location>
        <begin position="68"/>
        <end position="87"/>
    </location>
</feature>
<protein>
    <recommendedName>
        <fullName evidence="4">DUF3021 family protein</fullName>
    </recommendedName>
</protein>
<sequence length="135" mass="15774">MKILKYILLVTCFSFTLVTLCNAGLIGLSMSHLSFTPIYIFEIFIVCLIIAIFIVIGAQWKIVRKYSFLYNYFVVLLVALFGVWISFDNIYWMNLLVEVVFLTIIYLGVCGMIYVIDYKDAKTINKIIEERKKRK</sequence>
<dbReference type="RefSeq" id="WP_066445276.1">
    <property type="nucleotide sequence ID" value="NZ_CAUWFI010000001.1"/>
</dbReference>
<dbReference type="EMBL" id="SMCQ01000010">
    <property type="protein sequence ID" value="TCV99320.1"/>
    <property type="molecule type" value="Genomic_DNA"/>
</dbReference>